<dbReference type="RefSeq" id="WP_110987671.1">
    <property type="nucleotide sequence ID" value="NZ_CAWNWM010000014.1"/>
</dbReference>
<dbReference type="EMBL" id="PQWO01000014">
    <property type="protein sequence ID" value="PZD71816.1"/>
    <property type="molecule type" value="Genomic_DNA"/>
</dbReference>
<feature type="transmembrane region" description="Helical" evidence="1">
    <location>
        <begin position="130"/>
        <end position="150"/>
    </location>
</feature>
<name>A0A2W1JDI1_9CYAN</name>
<keyword evidence="1" id="KW-0812">Transmembrane</keyword>
<dbReference type="AlphaFoldDB" id="A0A2W1JDI1"/>
<comment type="caution">
    <text evidence="2">The sequence shown here is derived from an EMBL/GenBank/DDBJ whole genome shotgun (WGS) entry which is preliminary data.</text>
</comment>
<keyword evidence="3" id="KW-1185">Reference proteome</keyword>
<feature type="transmembrane region" description="Helical" evidence="1">
    <location>
        <begin position="88"/>
        <end position="109"/>
    </location>
</feature>
<reference evidence="2 3" key="1">
    <citation type="journal article" date="2018" name="Sci. Rep.">
        <title>A novel species of the marine cyanobacterium Acaryochloris with a unique pigment content and lifestyle.</title>
        <authorList>
            <person name="Partensky F."/>
            <person name="Six C."/>
            <person name="Ratin M."/>
            <person name="Garczarek L."/>
            <person name="Vaulot D."/>
            <person name="Probert I."/>
            <person name="Calteau A."/>
            <person name="Gourvil P."/>
            <person name="Marie D."/>
            <person name="Grebert T."/>
            <person name="Bouchier C."/>
            <person name="Le Panse S."/>
            <person name="Gachenot M."/>
            <person name="Rodriguez F."/>
            <person name="Garrido J.L."/>
        </authorList>
    </citation>
    <scope>NUCLEOTIDE SEQUENCE [LARGE SCALE GENOMIC DNA]</scope>
    <source>
        <strain evidence="2 3">RCC1774</strain>
    </source>
</reference>
<evidence type="ECO:0000313" key="2">
    <source>
        <dbReference type="EMBL" id="PZD71816.1"/>
    </source>
</evidence>
<dbReference type="Pfam" id="PF01864">
    <property type="entry name" value="CarS-like"/>
    <property type="match status" value="1"/>
</dbReference>
<feature type="transmembrane region" description="Helical" evidence="1">
    <location>
        <begin position="56"/>
        <end position="76"/>
    </location>
</feature>
<evidence type="ECO:0000256" key="1">
    <source>
        <dbReference type="SAM" id="Phobius"/>
    </source>
</evidence>
<dbReference type="InterPro" id="IPR032690">
    <property type="entry name" value="CarS"/>
</dbReference>
<evidence type="ECO:0008006" key="4">
    <source>
        <dbReference type="Google" id="ProtNLM"/>
    </source>
</evidence>
<dbReference type="Proteomes" id="UP000248857">
    <property type="component" value="Unassembled WGS sequence"/>
</dbReference>
<dbReference type="OrthoDB" id="1429078at2"/>
<gene>
    <name evidence="2" type="ORF">C1752_04440</name>
</gene>
<sequence>MPSAANQLIQDSFNLIWLLLGLFAAGILEAYLWQTSLLEWANHPIQREWFGENKRWRGLLSLPLTHLLATFCFQVLEHYSPVVPDAWMSFADVSTLEYGLLIGFACNLAELPNSFVKRRLQIPAGAQSSPLFFIFDHIDSSTGILLLWWLYFHFPLHLVITGFLLSPLLFMGATFIRIRLGLKQA</sequence>
<keyword evidence="1" id="KW-1133">Transmembrane helix</keyword>
<feature type="transmembrane region" description="Helical" evidence="1">
    <location>
        <begin position="15"/>
        <end position="35"/>
    </location>
</feature>
<accession>A0A2W1JDI1</accession>
<evidence type="ECO:0000313" key="3">
    <source>
        <dbReference type="Proteomes" id="UP000248857"/>
    </source>
</evidence>
<protein>
    <recommendedName>
        <fullName evidence="4">CDP-archaeol synthase</fullName>
    </recommendedName>
</protein>
<keyword evidence="1" id="KW-0472">Membrane</keyword>
<feature type="transmembrane region" description="Helical" evidence="1">
    <location>
        <begin position="156"/>
        <end position="176"/>
    </location>
</feature>
<organism evidence="2 3">
    <name type="scientific">Acaryochloris thomasi RCC1774</name>
    <dbReference type="NCBI Taxonomy" id="1764569"/>
    <lineage>
        <taxon>Bacteria</taxon>
        <taxon>Bacillati</taxon>
        <taxon>Cyanobacteriota</taxon>
        <taxon>Cyanophyceae</taxon>
        <taxon>Acaryochloridales</taxon>
        <taxon>Acaryochloridaceae</taxon>
        <taxon>Acaryochloris</taxon>
        <taxon>Acaryochloris thomasi</taxon>
    </lineage>
</organism>
<proteinExistence type="predicted"/>